<evidence type="ECO:0000259" key="2">
    <source>
        <dbReference type="PROSITE" id="PS50076"/>
    </source>
</evidence>
<dbReference type="KEGG" id="mbr:MONBRDRAFT_38046"/>
<feature type="transmembrane region" description="Helical" evidence="1">
    <location>
        <begin position="129"/>
        <end position="147"/>
    </location>
</feature>
<evidence type="ECO:0000313" key="4">
    <source>
        <dbReference type="Proteomes" id="UP000001357"/>
    </source>
</evidence>
<feature type="domain" description="J" evidence="2">
    <location>
        <begin position="64"/>
        <end position="148"/>
    </location>
</feature>
<dbReference type="SUPFAM" id="SSF46565">
    <property type="entry name" value="Chaperone J-domain"/>
    <property type="match status" value="1"/>
</dbReference>
<dbReference type="PANTHER" id="PTHR44825">
    <property type="match status" value="1"/>
</dbReference>
<accession>A9V5D7</accession>
<dbReference type="Gene3D" id="1.10.287.110">
    <property type="entry name" value="DnaJ domain"/>
    <property type="match status" value="1"/>
</dbReference>
<keyword evidence="1" id="KW-1133">Transmembrane helix</keyword>
<dbReference type="Pfam" id="PF00226">
    <property type="entry name" value="DnaJ"/>
    <property type="match status" value="1"/>
</dbReference>
<evidence type="ECO:0000313" key="3">
    <source>
        <dbReference type="EMBL" id="EDQ87354.1"/>
    </source>
</evidence>
<dbReference type="InterPro" id="IPR036869">
    <property type="entry name" value="J_dom_sf"/>
</dbReference>
<evidence type="ECO:0000256" key="1">
    <source>
        <dbReference type="SAM" id="Phobius"/>
    </source>
</evidence>
<dbReference type="PRINTS" id="PR00625">
    <property type="entry name" value="JDOMAIN"/>
</dbReference>
<dbReference type="AlphaFoldDB" id="A9V5D7"/>
<dbReference type="PANTHER" id="PTHR44825:SF1">
    <property type="entry name" value="DNAJ HOMOLOG SUBFAMILY C MEMBER 4"/>
    <property type="match status" value="1"/>
</dbReference>
<dbReference type="SMART" id="SM00271">
    <property type="entry name" value="DnaJ"/>
    <property type="match status" value="1"/>
</dbReference>
<dbReference type="GeneID" id="5893213"/>
<keyword evidence="1" id="KW-0472">Membrane</keyword>
<keyword evidence="4" id="KW-1185">Reference proteome</keyword>
<sequence>MAGAVRSIWRASVALQASGSAVSRQFMTSTRSYAWPTARLTARPAAAWLQTARTLHALRPMHATHYEVLEVSPSATPERIKQAYIELSKRYHPDRNATANADEKENAHRRFQEVGACFKHLAQLFSNSTVVMLIAAWMLIGIIYHYFAITKTKTELEQFLEARSQAAAASHAEARQRARENGYQKQLELLRMKVAGD</sequence>
<protein>
    <recommendedName>
        <fullName evidence="2">J domain-containing protein</fullName>
    </recommendedName>
</protein>
<reference evidence="3 4" key="1">
    <citation type="journal article" date="2008" name="Nature">
        <title>The genome of the choanoflagellate Monosiga brevicollis and the origin of metazoans.</title>
        <authorList>
            <consortium name="JGI Sequencing"/>
            <person name="King N."/>
            <person name="Westbrook M.J."/>
            <person name="Young S.L."/>
            <person name="Kuo A."/>
            <person name="Abedin M."/>
            <person name="Chapman J."/>
            <person name="Fairclough S."/>
            <person name="Hellsten U."/>
            <person name="Isogai Y."/>
            <person name="Letunic I."/>
            <person name="Marr M."/>
            <person name="Pincus D."/>
            <person name="Putnam N."/>
            <person name="Rokas A."/>
            <person name="Wright K.J."/>
            <person name="Zuzow R."/>
            <person name="Dirks W."/>
            <person name="Good M."/>
            <person name="Goodstein D."/>
            <person name="Lemons D."/>
            <person name="Li W."/>
            <person name="Lyons J.B."/>
            <person name="Morris A."/>
            <person name="Nichols S."/>
            <person name="Richter D.J."/>
            <person name="Salamov A."/>
            <person name="Bork P."/>
            <person name="Lim W.A."/>
            <person name="Manning G."/>
            <person name="Miller W.T."/>
            <person name="McGinnis W."/>
            <person name="Shapiro H."/>
            <person name="Tjian R."/>
            <person name="Grigoriev I.V."/>
            <person name="Rokhsar D."/>
        </authorList>
    </citation>
    <scope>NUCLEOTIDE SEQUENCE [LARGE SCALE GENOMIC DNA]</scope>
    <source>
        <strain evidence="4">MX1 / ATCC 50154</strain>
    </source>
</reference>
<dbReference type="InParanoid" id="A9V5D7"/>
<dbReference type="EMBL" id="CH991560">
    <property type="protein sequence ID" value="EDQ87354.1"/>
    <property type="molecule type" value="Genomic_DNA"/>
</dbReference>
<dbReference type="CDD" id="cd06257">
    <property type="entry name" value="DnaJ"/>
    <property type="match status" value="1"/>
</dbReference>
<dbReference type="InterPro" id="IPR001623">
    <property type="entry name" value="DnaJ_domain"/>
</dbReference>
<dbReference type="InterPro" id="IPR052763">
    <property type="entry name" value="DnaJ_C4"/>
</dbReference>
<dbReference type="RefSeq" id="XP_001747967.1">
    <property type="nucleotide sequence ID" value="XM_001747915.1"/>
</dbReference>
<keyword evidence="1" id="KW-0812">Transmembrane</keyword>
<dbReference type="STRING" id="81824.A9V5D7"/>
<dbReference type="Proteomes" id="UP000001357">
    <property type="component" value="Unassembled WGS sequence"/>
</dbReference>
<proteinExistence type="predicted"/>
<name>A9V5D7_MONBE</name>
<gene>
    <name evidence="3" type="ORF">MONBRDRAFT_38046</name>
</gene>
<organism evidence="3 4">
    <name type="scientific">Monosiga brevicollis</name>
    <name type="common">Choanoflagellate</name>
    <dbReference type="NCBI Taxonomy" id="81824"/>
    <lineage>
        <taxon>Eukaryota</taxon>
        <taxon>Choanoflagellata</taxon>
        <taxon>Craspedida</taxon>
        <taxon>Salpingoecidae</taxon>
        <taxon>Monosiga</taxon>
    </lineage>
</organism>
<dbReference type="PROSITE" id="PS50076">
    <property type="entry name" value="DNAJ_2"/>
    <property type="match status" value="1"/>
</dbReference>